<gene>
    <name evidence="1" type="ORF">U5F72_12220</name>
</gene>
<evidence type="ECO:0000313" key="1">
    <source>
        <dbReference type="EMBL" id="MDZ7512575.1"/>
    </source>
</evidence>
<dbReference type="EMBL" id="JAXUAC010000019">
    <property type="protein sequence ID" value="MDZ7512575.1"/>
    <property type="molecule type" value="Genomic_DNA"/>
</dbReference>
<dbReference type="Proteomes" id="UP001290894">
    <property type="component" value="Unassembled WGS sequence"/>
</dbReference>
<reference evidence="1 2" key="1">
    <citation type="submission" date="2023-12" db="EMBL/GenBank/DDBJ databases">
        <title>'Antibacterial potential of Stenotrophomonas maltophilia cystic fibrosis isolates' (manuscript under preparation).</title>
        <authorList>
            <person name="Crisan C.V."/>
            <person name="Pettis M."/>
            <person name="Goldberg J.B."/>
        </authorList>
    </citation>
    <scope>NUCLEOTIDE SEQUENCE [LARGE SCALE GENOMIC DNA]</scope>
    <source>
        <strain evidence="1 2">CCV155</strain>
    </source>
</reference>
<proteinExistence type="predicted"/>
<evidence type="ECO:0000313" key="2">
    <source>
        <dbReference type="Proteomes" id="UP001290894"/>
    </source>
</evidence>
<protein>
    <submittedName>
        <fullName evidence="1">Uncharacterized protein</fullName>
    </submittedName>
</protein>
<name>A0ABU5MII3_9GAMM</name>
<keyword evidence="2" id="KW-1185">Reference proteome</keyword>
<comment type="caution">
    <text evidence="1">The sequence shown here is derived from an EMBL/GenBank/DDBJ whole genome shotgun (WGS) entry which is preliminary data.</text>
</comment>
<accession>A0ABU5MII3</accession>
<sequence>MRRIGIADIARIRWVPTKVGTYPGDSRTVWHAVVPAAGRQMSIVES</sequence>
<dbReference type="RefSeq" id="WP_197649777.1">
    <property type="nucleotide sequence ID" value="NZ_CP195746.1"/>
</dbReference>
<organism evidence="1 2">
    <name type="scientific">Stenotrophomonas muris</name>
    <dbReference type="NCBI Taxonomy" id="2963283"/>
    <lineage>
        <taxon>Bacteria</taxon>
        <taxon>Pseudomonadati</taxon>
        <taxon>Pseudomonadota</taxon>
        <taxon>Gammaproteobacteria</taxon>
        <taxon>Lysobacterales</taxon>
        <taxon>Lysobacteraceae</taxon>
        <taxon>Stenotrophomonas</taxon>
    </lineage>
</organism>